<proteinExistence type="predicted"/>
<protein>
    <submittedName>
        <fullName evidence="1">Uncharacterized protein</fullName>
    </submittedName>
</protein>
<dbReference type="EMBL" id="JGDM01000068">
    <property type="protein sequence ID" value="EXZ43974.1"/>
    <property type="molecule type" value="Genomic_DNA"/>
</dbReference>
<dbReference type="PATRIC" id="fig|1339280.3.peg.2601"/>
<sequence length="304" mass="34891">MSIICTRCGGTQVVCEATVNPNTKVITEISDDSLQFGRCETCKARSVLTDVEKTKAAIKSGFAGFVEANGRKPHYASCRIVWKYTNDSEDVKIRLLESGESIGNDMFFSCNSLHALESLAEFGKEPFIVTECYGFKTLTEEEISDEKAYEYEFGDEKIVVTGKEVRAFYSEVYRLTAQDIEQFAAYNTAKRMYYRKNDCQLTPELVRRLLDEEHLMKAGESDSFTIQLFFLWHVRIRKEPENFAPFKYALEACCLDNVQTFSRRYITLEKALLHCLNGFNENANIQNRYQSLQDYLLGQAHGKR</sequence>
<dbReference type="Proteomes" id="UP000022272">
    <property type="component" value="Unassembled WGS sequence"/>
</dbReference>
<name>A0A016AA90_BACFG</name>
<evidence type="ECO:0000313" key="2">
    <source>
        <dbReference type="Proteomes" id="UP000022272"/>
    </source>
</evidence>
<accession>A0A016AA90</accession>
<organism evidence="1 2">
    <name type="scientific">Bacteroides fragilis str. 2-F-2 #4</name>
    <dbReference type="NCBI Taxonomy" id="1339280"/>
    <lineage>
        <taxon>Bacteria</taxon>
        <taxon>Pseudomonadati</taxon>
        <taxon>Bacteroidota</taxon>
        <taxon>Bacteroidia</taxon>
        <taxon>Bacteroidales</taxon>
        <taxon>Bacteroidaceae</taxon>
        <taxon>Bacteroides</taxon>
    </lineage>
</organism>
<gene>
    <name evidence="1" type="ORF">M076_2727</name>
</gene>
<dbReference type="AlphaFoldDB" id="A0A016AA90"/>
<dbReference type="RefSeq" id="WP_007572000.1">
    <property type="nucleotide sequence ID" value="NZ_JGDM01000068.1"/>
</dbReference>
<evidence type="ECO:0000313" key="1">
    <source>
        <dbReference type="EMBL" id="EXZ43974.1"/>
    </source>
</evidence>
<reference evidence="1 2" key="1">
    <citation type="submission" date="2014-02" db="EMBL/GenBank/DDBJ databases">
        <authorList>
            <person name="Sears C."/>
            <person name="Carroll K."/>
            <person name="Sack B.R."/>
            <person name="Qadri F."/>
            <person name="Myers L.L."/>
            <person name="Chung G.-T."/>
            <person name="Escheverria P."/>
            <person name="Fraser C.M."/>
            <person name="Sadzewicz L."/>
            <person name="Shefchek K.A."/>
            <person name="Tallon L."/>
            <person name="Das S.P."/>
            <person name="Daugherty S."/>
            <person name="Mongodin E.F."/>
        </authorList>
    </citation>
    <scope>NUCLEOTIDE SEQUENCE [LARGE SCALE GENOMIC DNA]</scope>
    <source>
        <strain evidence="1 2">2-F-2 #4</strain>
    </source>
</reference>
<comment type="caution">
    <text evidence="1">The sequence shown here is derived from an EMBL/GenBank/DDBJ whole genome shotgun (WGS) entry which is preliminary data.</text>
</comment>